<dbReference type="Proteomes" id="UP000307440">
    <property type="component" value="Unassembled WGS sequence"/>
</dbReference>
<dbReference type="Gene3D" id="3.40.50.720">
    <property type="entry name" value="NAD(P)-binding Rossmann-like Domain"/>
    <property type="match status" value="1"/>
</dbReference>
<dbReference type="GO" id="GO:0005737">
    <property type="term" value="C:cytoplasm"/>
    <property type="evidence" value="ECO:0007669"/>
    <property type="project" value="TreeGrafter"/>
</dbReference>
<dbReference type="STRING" id="230819.A0A5C3L2H7"/>
<dbReference type="AlphaFoldDB" id="A0A5C3L2H7"/>
<sequence>MHSSHLSISTHIFLTGATGYLGGSILTRLLSHPLSETFRLTVLVRAPEKATQFRKMGIHAVEGSNTDLELVRKLASNADIVVACTDADDLEAAKAILEGLKERNKATNRVPSLIHTVSSGTGVLIDDARGMHASDKIYEDLDISALAAIPRTQPHREVDLQIIDADNEGYVKTYIVLPSLIYGRASGPLVDAGLQNPRSQIIPQLVHAAISRGRAGVLGKGANICSNVHIAELTSLYILLIDLIIASEELNHDELGKSSTRGRSPLPGSRPRTPVVLDPSAFTHGRSGYYFAENGEHTMLSVSEAIGKAMVDLGHATDPEPSEFTEAEKKKYFPVSKYLETNARCRAERARLLGWKPKKTTKDMLASIKSEIKFAAD</sequence>
<evidence type="ECO:0000313" key="4">
    <source>
        <dbReference type="Proteomes" id="UP000307440"/>
    </source>
</evidence>
<dbReference type="InterPro" id="IPR051783">
    <property type="entry name" value="NAD(P)-dependent_oxidoreduct"/>
</dbReference>
<feature type="region of interest" description="Disordered" evidence="1">
    <location>
        <begin position="255"/>
        <end position="277"/>
    </location>
</feature>
<dbReference type="PANTHER" id="PTHR48079">
    <property type="entry name" value="PROTEIN YEEZ"/>
    <property type="match status" value="1"/>
</dbReference>
<dbReference type="EMBL" id="ML210167">
    <property type="protein sequence ID" value="TFK27194.1"/>
    <property type="molecule type" value="Genomic_DNA"/>
</dbReference>
<proteinExistence type="predicted"/>
<reference evidence="3 4" key="1">
    <citation type="journal article" date="2019" name="Nat. Ecol. Evol.">
        <title>Megaphylogeny resolves global patterns of mushroom evolution.</title>
        <authorList>
            <person name="Varga T."/>
            <person name="Krizsan K."/>
            <person name="Foldi C."/>
            <person name="Dima B."/>
            <person name="Sanchez-Garcia M."/>
            <person name="Sanchez-Ramirez S."/>
            <person name="Szollosi G.J."/>
            <person name="Szarkandi J.G."/>
            <person name="Papp V."/>
            <person name="Albert L."/>
            <person name="Andreopoulos W."/>
            <person name="Angelini C."/>
            <person name="Antonin V."/>
            <person name="Barry K.W."/>
            <person name="Bougher N.L."/>
            <person name="Buchanan P."/>
            <person name="Buyck B."/>
            <person name="Bense V."/>
            <person name="Catcheside P."/>
            <person name="Chovatia M."/>
            <person name="Cooper J."/>
            <person name="Damon W."/>
            <person name="Desjardin D."/>
            <person name="Finy P."/>
            <person name="Geml J."/>
            <person name="Haridas S."/>
            <person name="Hughes K."/>
            <person name="Justo A."/>
            <person name="Karasinski D."/>
            <person name="Kautmanova I."/>
            <person name="Kiss B."/>
            <person name="Kocsube S."/>
            <person name="Kotiranta H."/>
            <person name="LaButti K.M."/>
            <person name="Lechner B.E."/>
            <person name="Liimatainen K."/>
            <person name="Lipzen A."/>
            <person name="Lukacs Z."/>
            <person name="Mihaltcheva S."/>
            <person name="Morgado L.N."/>
            <person name="Niskanen T."/>
            <person name="Noordeloos M.E."/>
            <person name="Ohm R.A."/>
            <person name="Ortiz-Santana B."/>
            <person name="Ovrebo C."/>
            <person name="Racz N."/>
            <person name="Riley R."/>
            <person name="Savchenko A."/>
            <person name="Shiryaev A."/>
            <person name="Soop K."/>
            <person name="Spirin V."/>
            <person name="Szebenyi C."/>
            <person name="Tomsovsky M."/>
            <person name="Tulloss R.E."/>
            <person name="Uehling J."/>
            <person name="Grigoriev I.V."/>
            <person name="Vagvolgyi C."/>
            <person name="Papp T."/>
            <person name="Martin F.M."/>
            <person name="Miettinen O."/>
            <person name="Hibbett D.S."/>
            <person name="Nagy L.G."/>
        </authorList>
    </citation>
    <scope>NUCLEOTIDE SEQUENCE [LARGE SCALE GENOMIC DNA]</scope>
    <source>
        <strain evidence="3 4">CBS 121175</strain>
    </source>
</reference>
<protein>
    <submittedName>
        <fullName evidence="3">NAD-P-binding protein</fullName>
    </submittedName>
</protein>
<accession>A0A5C3L2H7</accession>
<feature type="compositionally biased region" description="Low complexity" evidence="1">
    <location>
        <begin position="258"/>
        <end position="274"/>
    </location>
</feature>
<dbReference type="Pfam" id="PF13460">
    <property type="entry name" value="NAD_binding_10"/>
    <property type="match status" value="1"/>
</dbReference>
<organism evidence="3 4">
    <name type="scientific">Coprinopsis marcescibilis</name>
    <name type="common">Agaric fungus</name>
    <name type="synonym">Psathyrella marcescibilis</name>
    <dbReference type="NCBI Taxonomy" id="230819"/>
    <lineage>
        <taxon>Eukaryota</taxon>
        <taxon>Fungi</taxon>
        <taxon>Dikarya</taxon>
        <taxon>Basidiomycota</taxon>
        <taxon>Agaricomycotina</taxon>
        <taxon>Agaricomycetes</taxon>
        <taxon>Agaricomycetidae</taxon>
        <taxon>Agaricales</taxon>
        <taxon>Agaricineae</taxon>
        <taxon>Psathyrellaceae</taxon>
        <taxon>Coprinopsis</taxon>
    </lineage>
</organism>
<keyword evidence="4" id="KW-1185">Reference proteome</keyword>
<evidence type="ECO:0000259" key="2">
    <source>
        <dbReference type="Pfam" id="PF13460"/>
    </source>
</evidence>
<gene>
    <name evidence="3" type="ORF">FA15DRAFT_666696</name>
</gene>
<dbReference type="InterPro" id="IPR016040">
    <property type="entry name" value="NAD(P)-bd_dom"/>
</dbReference>
<evidence type="ECO:0000313" key="3">
    <source>
        <dbReference type="EMBL" id="TFK27194.1"/>
    </source>
</evidence>
<dbReference type="InterPro" id="IPR036291">
    <property type="entry name" value="NAD(P)-bd_dom_sf"/>
</dbReference>
<dbReference type="OrthoDB" id="10262413at2759"/>
<dbReference type="SUPFAM" id="SSF51735">
    <property type="entry name" value="NAD(P)-binding Rossmann-fold domains"/>
    <property type="match status" value="1"/>
</dbReference>
<name>A0A5C3L2H7_COPMA</name>
<dbReference type="PANTHER" id="PTHR48079:SF6">
    <property type="entry name" value="NAD(P)-BINDING DOMAIN-CONTAINING PROTEIN-RELATED"/>
    <property type="match status" value="1"/>
</dbReference>
<feature type="domain" description="NAD(P)-binding" evidence="2">
    <location>
        <begin position="16"/>
        <end position="104"/>
    </location>
</feature>
<dbReference type="GO" id="GO:0004029">
    <property type="term" value="F:aldehyde dehydrogenase (NAD+) activity"/>
    <property type="evidence" value="ECO:0007669"/>
    <property type="project" value="TreeGrafter"/>
</dbReference>
<evidence type="ECO:0000256" key="1">
    <source>
        <dbReference type="SAM" id="MobiDB-lite"/>
    </source>
</evidence>